<sequence length="114" mass="13139">TKMVQTGEPSARPQLKFGENMRITVAASQGGRRYMEDRCVVHTERGDHGELLWTFVGVFDGHGGEHASEYVRRHLLMNITKNHKFESDEDEDILEAIRQGFLVTHEQMRHVYGK</sequence>
<name>A0A8R1IX32_CAEJA</name>
<dbReference type="GO" id="GO:0046872">
    <property type="term" value="F:metal ion binding"/>
    <property type="evidence" value="ECO:0007669"/>
    <property type="project" value="UniProtKB-KW"/>
</dbReference>
<keyword evidence="1" id="KW-0479">Metal-binding</keyword>
<dbReference type="SUPFAM" id="SSF81606">
    <property type="entry name" value="PP2C-like"/>
    <property type="match status" value="1"/>
</dbReference>
<dbReference type="PANTHER" id="PTHR47992">
    <property type="entry name" value="PROTEIN PHOSPHATASE"/>
    <property type="match status" value="1"/>
</dbReference>
<keyword evidence="6" id="KW-1185">Reference proteome</keyword>
<dbReference type="InterPro" id="IPR000222">
    <property type="entry name" value="PP2C_BS"/>
</dbReference>
<evidence type="ECO:0000313" key="6">
    <source>
        <dbReference type="Proteomes" id="UP000005237"/>
    </source>
</evidence>
<dbReference type="Gene3D" id="3.60.40.10">
    <property type="entry name" value="PPM-type phosphatase domain"/>
    <property type="match status" value="1"/>
</dbReference>
<keyword evidence="3" id="KW-0904">Protein phosphatase</keyword>
<dbReference type="InterPro" id="IPR001932">
    <property type="entry name" value="PPM-type_phosphatase-like_dom"/>
</dbReference>
<evidence type="ECO:0000256" key="2">
    <source>
        <dbReference type="ARBA" id="ARBA00022801"/>
    </source>
</evidence>
<dbReference type="CDD" id="cd00143">
    <property type="entry name" value="PP2Cc"/>
    <property type="match status" value="1"/>
</dbReference>
<protein>
    <submittedName>
        <fullName evidence="5">PPM-type phosphatase domain-containing protein</fullName>
    </submittedName>
</protein>
<dbReference type="Proteomes" id="UP000005237">
    <property type="component" value="Unassembled WGS sequence"/>
</dbReference>
<evidence type="ECO:0000256" key="1">
    <source>
        <dbReference type="ARBA" id="ARBA00022723"/>
    </source>
</evidence>
<feature type="domain" description="PPM-type phosphatase" evidence="4">
    <location>
        <begin position="22"/>
        <end position="114"/>
    </location>
</feature>
<dbReference type="AlphaFoldDB" id="A0A8R1IX32"/>
<evidence type="ECO:0000256" key="3">
    <source>
        <dbReference type="ARBA" id="ARBA00022912"/>
    </source>
</evidence>
<accession>A0A8R1IX32</accession>
<evidence type="ECO:0000259" key="4">
    <source>
        <dbReference type="PROSITE" id="PS51746"/>
    </source>
</evidence>
<dbReference type="PROSITE" id="PS51746">
    <property type="entry name" value="PPM_2"/>
    <property type="match status" value="1"/>
</dbReference>
<reference evidence="5" key="2">
    <citation type="submission" date="2022-06" db="UniProtKB">
        <authorList>
            <consortium name="EnsemblMetazoa"/>
        </authorList>
    </citation>
    <scope>IDENTIFICATION</scope>
    <source>
        <strain evidence="5">DF5081</strain>
    </source>
</reference>
<dbReference type="EnsemblMetazoa" id="CJA39902.1">
    <property type="protein sequence ID" value="CJA39902.1"/>
    <property type="gene ID" value="WBGene00215750"/>
</dbReference>
<dbReference type="InterPro" id="IPR015655">
    <property type="entry name" value="PP2C"/>
</dbReference>
<dbReference type="Pfam" id="PF00481">
    <property type="entry name" value="PP2C"/>
    <property type="match status" value="1"/>
</dbReference>
<dbReference type="PROSITE" id="PS01032">
    <property type="entry name" value="PPM_1"/>
    <property type="match status" value="1"/>
</dbReference>
<evidence type="ECO:0000313" key="5">
    <source>
        <dbReference type="EnsemblMetazoa" id="CJA39902.1"/>
    </source>
</evidence>
<reference evidence="6" key="1">
    <citation type="submission" date="2010-08" db="EMBL/GenBank/DDBJ databases">
        <authorList>
            <consortium name="Caenorhabditis japonica Sequencing Consortium"/>
            <person name="Wilson R.K."/>
        </authorList>
    </citation>
    <scope>NUCLEOTIDE SEQUENCE [LARGE SCALE GENOMIC DNA]</scope>
    <source>
        <strain evidence="6">DF5081</strain>
    </source>
</reference>
<dbReference type="InterPro" id="IPR036457">
    <property type="entry name" value="PPM-type-like_dom_sf"/>
</dbReference>
<dbReference type="GO" id="GO:0004722">
    <property type="term" value="F:protein serine/threonine phosphatase activity"/>
    <property type="evidence" value="ECO:0007669"/>
    <property type="project" value="InterPro"/>
</dbReference>
<organism evidence="5 6">
    <name type="scientific">Caenorhabditis japonica</name>
    <dbReference type="NCBI Taxonomy" id="281687"/>
    <lineage>
        <taxon>Eukaryota</taxon>
        <taxon>Metazoa</taxon>
        <taxon>Ecdysozoa</taxon>
        <taxon>Nematoda</taxon>
        <taxon>Chromadorea</taxon>
        <taxon>Rhabditida</taxon>
        <taxon>Rhabditina</taxon>
        <taxon>Rhabditomorpha</taxon>
        <taxon>Rhabditoidea</taxon>
        <taxon>Rhabditidae</taxon>
        <taxon>Peloderinae</taxon>
        <taxon>Caenorhabditis</taxon>
    </lineage>
</organism>
<keyword evidence="2" id="KW-0378">Hydrolase</keyword>
<proteinExistence type="predicted"/>